<evidence type="ECO:0000313" key="2">
    <source>
        <dbReference type="EMBL" id="EFW92666.1"/>
    </source>
</evidence>
<feature type="transmembrane region" description="Helical" evidence="1">
    <location>
        <begin position="328"/>
        <end position="354"/>
    </location>
</feature>
<dbReference type="GO" id="GO:0015098">
    <property type="term" value="F:molybdate ion transmembrane transporter activity"/>
    <property type="evidence" value="ECO:0007669"/>
    <property type="project" value="InterPro"/>
</dbReference>
<dbReference type="PATRIC" id="fig|797209.4.peg.1462"/>
<reference evidence="2 4" key="1">
    <citation type="journal article" date="2014" name="ISME J.">
        <title>Trehalose/2-sulfotrehalose biosynthesis and glycine-betaine uptake are widely spread mechanisms for osmoadaptation in the Halobacteriales.</title>
        <authorList>
            <person name="Youssef N.H."/>
            <person name="Savage-Ashlock K.N."/>
            <person name="McCully A.L."/>
            <person name="Luedtke B."/>
            <person name="Shaw E.I."/>
            <person name="Hoff W.D."/>
            <person name="Elshahed M.S."/>
        </authorList>
    </citation>
    <scope>NUCLEOTIDE SEQUENCE [LARGE SCALE GENOMIC DNA]</scope>
    <source>
        <strain evidence="2 4">DX253</strain>
    </source>
</reference>
<dbReference type="Proteomes" id="UP000184203">
    <property type="component" value="Unassembled WGS sequence"/>
</dbReference>
<reference evidence="3" key="3">
    <citation type="submission" date="2016-11" db="EMBL/GenBank/DDBJ databases">
        <authorList>
            <person name="Jaros S."/>
            <person name="Januszkiewicz K."/>
            <person name="Wedrychowicz H."/>
        </authorList>
    </citation>
    <scope>NUCLEOTIDE SEQUENCE [LARGE SCALE GENOMIC DNA]</scope>
    <source>
        <strain evidence="3">DX253</strain>
    </source>
</reference>
<evidence type="ECO:0000313" key="4">
    <source>
        <dbReference type="Proteomes" id="UP000003751"/>
    </source>
</evidence>
<dbReference type="AlphaFoldDB" id="E7QRP7"/>
<gene>
    <name evidence="3" type="ORF">SAMN05444342_0791</name>
    <name evidence="2" type="ORF">ZOD2009_07349</name>
</gene>
<dbReference type="EMBL" id="AEMG01000006">
    <property type="protein sequence ID" value="EFW92666.1"/>
    <property type="molecule type" value="Genomic_DNA"/>
</dbReference>
<feature type="transmembrane region" description="Helical" evidence="1">
    <location>
        <begin position="144"/>
        <end position="161"/>
    </location>
</feature>
<keyword evidence="1" id="KW-0812">Transmembrane</keyword>
<accession>E7QRP7</accession>
<dbReference type="OrthoDB" id="117479at2157"/>
<evidence type="ECO:0000313" key="3">
    <source>
        <dbReference type="EMBL" id="SHK16341.1"/>
    </source>
</evidence>
<keyword evidence="1" id="KW-1133">Transmembrane helix</keyword>
<reference evidence="5" key="2">
    <citation type="submission" date="2016-11" db="EMBL/GenBank/DDBJ databases">
        <authorList>
            <person name="Varghese N."/>
            <person name="Submissions S."/>
        </authorList>
    </citation>
    <scope>NUCLEOTIDE SEQUENCE [LARGE SCALE GENOMIC DNA]</scope>
    <source>
        <strain evidence="5">DX253</strain>
    </source>
</reference>
<dbReference type="STRING" id="797209.GCA_000376445_00149"/>
<feature type="transmembrane region" description="Helical" evidence="1">
    <location>
        <begin position="283"/>
        <end position="316"/>
    </location>
</feature>
<dbReference type="InterPro" id="IPR031563">
    <property type="entry name" value="MOT1/MOT2"/>
</dbReference>
<keyword evidence="1" id="KW-0472">Membrane</keyword>
<feature type="transmembrane region" description="Helical" evidence="1">
    <location>
        <begin position="239"/>
        <end position="263"/>
    </location>
</feature>
<name>E7QRP7_HALPU</name>
<dbReference type="PANTHER" id="PTHR31970:SF9">
    <property type="entry name" value="MOLYBDATE TRANSPORTER 2"/>
    <property type="match status" value="1"/>
</dbReference>
<organism evidence="2 4">
    <name type="scientific">Haladaptatus paucihalophilus DX253</name>
    <dbReference type="NCBI Taxonomy" id="797209"/>
    <lineage>
        <taxon>Archaea</taxon>
        <taxon>Methanobacteriati</taxon>
        <taxon>Methanobacteriota</taxon>
        <taxon>Stenosarchaea group</taxon>
        <taxon>Halobacteria</taxon>
        <taxon>Halobacteriales</taxon>
        <taxon>Haladaptataceae</taxon>
        <taxon>Haladaptatus</taxon>
    </lineage>
</organism>
<evidence type="ECO:0000256" key="1">
    <source>
        <dbReference type="SAM" id="Phobius"/>
    </source>
</evidence>
<feature type="transmembrane region" description="Helical" evidence="1">
    <location>
        <begin position="74"/>
        <end position="102"/>
    </location>
</feature>
<dbReference type="RefSeq" id="WP_007978457.1">
    <property type="nucleotide sequence ID" value="NZ_AEMG01000006.1"/>
</dbReference>
<feature type="transmembrane region" description="Helical" evidence="1">
    <location>
        <begin position="204"/>
        <end position="227"/>
    </location>
</feature>
<dbReference type="EMBL" id="FRAN01000001">
    <property type="protein sequence ID" value="SHK16341.1"/>
    <property type="molecule type" value="Genomic_DNA"/>
</dbReference>
<dbReference type="Pfam" id="PF16983">
    <property type="entry name" value="MFS_MOT1"/>
    <property type="match status" value="2"/>
</dbReference>
<proteinExistence type="predicted"/>
<protein>
    <submittedName>
        <fullName evidence="3">Molybdate transporter of MFS superfamily protein</fullName>
    </submittedName>
    <submittedName>
        <fullName evidence="2">Sulphate transporter</fullName>
    </submittedName>
</protein>
<sequence length="358" mass="36167">MTEVALGNDTRFELTASDVTGAVGDSITVLPIVVAVAALTDLHLPTLLLGFAVFQIVWGVHYDLPISVEPMKALAALVIAGSLTTGEFVTAGAVAGVVLLAVGRTGTLSRITPYVGEPVVRGIQVAVALMLARTGVELGAGNPTVALVAVLITGVVVALGYRRASALVVLAFGVVLAELSVGVPSPRLPQLALGFSPALTETTLSATLGQLAMTVGNAAVATSLLLADLFDADVAPDELATSMGVMNLLAVPFGAMPMCHGSGGVAGKYAFGARNAGANLVLGIMYALAAIFAASVVAAFPLSVLGVVLVVVAFSLARSGLDTTNRWFAVGVGLLGLLTNVGIAFVVGVGAWWVRNKL</sequence>
<feature type="transmembrane region" description="Helical" evidence="1">
    <location>
        <begin position="166"/>
        <end position="184"/>
    </location>
</feature>
<dbReference type="Proteomes" id="UP000003751">
    <property type="component" value="Unassembled WGS sequence"/>
</dbReference>
<evidence type="ECO:0000313" key="5">
    <source>
        <dbReference type="Proteomes" id="UP000184203"/>
    </source>
</evidence>
<keyword evidence="5" id="KW-1185">Reference proteome</keyword>
<dbReference type="PANTHER" id="PTHR31970">
    <property type="match status" value="1"/>
</dbReference>
<dbReference type="eggNOG" id="arCOG02806">
    <property type="taxonomic scope" value="Archaea"/>
</dbReference>